<dbReference type="InterPro" id="IPR032297">
    <property type="entry name" value="Torus"/>
</dbReference>
<comment type="subcellular location">
    <subcellularLocation>
        <location evidence="1">Nucleus</location>
    </subcellularLocation>
</comment>
<dbReference type="SUPFAM" id="SSF90229">
    <property type="entry name" value="CCCH zinc finger"/>
    <property type="match status" value="1"/>
</dbReference>
<proteinExistence type="inferred from homology"/>
<dbReference type="InterPro" id="IPR035979">
    <property type="entry name" value="RBD_domain_sf"/>
</dbReference>
<evidence type="ECO:0000256" key="7">
    <source>
        <dbReference type="ARBA" id="ARBA00022728"/>
    </source>
</evidence>
<dbReference type="PANTHER" id="PTHR14089">
    <property type="entry name" value="PRE-MRNA-SPLICING FACTOR RBM22"/>
    <property type="match status" value="1"/>
</dbReference>
<dbReference type="InterPro" id="IPR000504">
    <property type="entry name" value="RRM_dom"/>
</dbReference>
<dbReference type="GO" id="GO:0036002">
    <property type="term" value="F:pre-mRNA binding"/>
    <property type="evidence" value="ECO:0007669"/>
    <property type="project" value="TreeGrafter"/>
</dbReference>
<reference evidence="21" key="1">
    <citation type="submission" date="2023-04" db="EMBL/GenBank/DDBJ databases">
        <title>Candida boidinii NBRC 10035.</title>
        <authorList>
            <person name="Ichikawa N."/>
            <person name="Sato H."/>
            <person name="Tonouchi N."/>
        </authorList>
    </citation>
    <scope>NUCLEOTIDE SEQUENCE</scope>
    <source>
        <strain evidence="21">NBRC 10035</strain>
    </source>
</reference>
<dbReference type="GO" id="GO:0008380">
    <property type="term" value="P:RNA splicing"/>
    <property type="evidence" value="ECO:0007669"/>
    <property type="project" value="UniProtKB-KW"/>
</dbReference>
<evidence type="ECO:0000256" key="12">
    <source>
        <dbReference type="ARBA" id="ARBA00023242"/>
    </source>
</evidence>
<dbReference type="InterPro" id="IPR000571">
    <property type="entry name" value="Znf_CCCH"/>
</dbReference>
<keyword evidence="17" id="KW-0175">Coiled coil</keyword>
<dbReference type="GO" id="GO:0071006">
    <property type="term" value="C:U2-type catalytic step 1 spliceosome"/>
    <property type="evidence" value="ECO:0007669"/>
    <property type="project" value="TreeGrafter"/>
</dbReference>
<comment type="caution">
    <text evidence="21">The sequence shown here is derived from an EMBL/GenBank/DDBJ whole genome shotgun (WGS) entry which is preliminary data.</text>
</comment>
<evidence type="ECO:0000259" key="19">
    <source>
        <dbReference type="PROSITE" id="PS50102"/>
    </source>
</evidence>
<gene>
    <name evidence="21" type="ORF">Cboi02_000592200</name>
</gene>
<dbReference type="PROSITE" id="PS50103">
    <property type="entry name" value="ZF_C3H1"/>
    <property type="match status" value="1"/>
</dbReference>
<evidence type="ECO:0000256" key="9">
    <source>
        <dbReference type="ARBA" id="ARBA00022833"/>
    </source>
</evidence>
<keyword evidence="11" id="KW-0508">mRNA splicing</keyword>
<dbReference type="Pfam" id="PF16131">
    <property type="entry name" value="Torus"/>
    <property type="match status" value="1"/>
</dbReference>
<comment type="function">
    <text evidence="14">Involved in the first step of pre-mRNA splicing. Required for cell growth and cell cycle control. Plays a role in the levels of the U1, U4, U5 and U6 snRNAs and the maintenance of the U4/U6 snRNA complex. May provide the link between the 'nineteen complex' NTC spliceosome protein complex and the spliceosome through the U6 snRNA. Associates predominantly with U6 snRNAs in assembled active spliceosomes. Binds directly to the internal stem-loop (ISL) domain of the U6 snRNA and to the pre-mRNA intron near the 5' splice site during the activation and catalytic phases of the spliceosome cycle.</text>
</comment>
<keyword evidence="9 16" id="KW-0862">Zinc</keyword>
<dbReference type="PANTHER" id="PTHR14089:SF2">
    <property type="entry name" value="PRE-MRNA-SPLICING FACTOR CWC2"/>
    <property type="match status" value="1"/>
</dbReference>
<keyword evidence="6 16" id="KW-0479">Metal-binding</keyword>
<evidence type="ECO:0000256" key="10">
    <source>
        <dbReference type="ARBA" id="ARBA00022884"/>
    </source>
</evidence>
<feature type="region of interest" description="Disordered" evidence="18">
    <location>
        <begin position="286"/>
        <end position="305"/>
    </location>
</feature>
<feature type="compositionally biased region" description="Basic and acidic residues" evidence="18">
    <location>
        <begin position="1"/>
        <end position="12"/>
    </location>
</feature>
<dbReference type="SUPFAM" id="SSF54928">
    <property type="entry name" value="RNA-binding domain, RBD"/>
    <property type="match status" value="1"/>
</dbReference>
<evidence type="ECO:0000256" key="15">
    <source>
        <dbReference type="PROSITE-ProRule" id="PRU00176"/>
    </source>
</evidence>
<keyword evidence="12" id="KW-0539">Nucleus</keyword>
<feature type="domain" description="RRM" evidence="19">
    <location>
        <begin position="152"/>
        <end position="230"/>
    </location>
</feature>
<dbReference type="Proteomes" id="UP001165120">
    <property type="component" value="Unassembled WGS sequence"/>
</dbReference>
<dbReference type="GO" id="GO:0017070">
    <property type="term" value="F:U6 snRNA binding"/>
    <property type="evidence" value="ECO:0007669"/>
    <property type="project" value="TreeGrafter"/>
</dbReference>
<evidence type="ECO:0000256" key="4">
    <source>
        <dbReference type="ARBA" id="ARBA00017295"/>
    </source>
</evidence>
<sequence>MSLEVLRDDKKPLSSRKRKPARLQVDPDTIDADSKPPQTGEVFNIWYNKWTGGERNGKSMLTHALHRCDIKRDSGYTKADKNSPPNSLNNTNFICLYFARGTCCNGKSCEYLHRLPSNIDIFSSTVDCFGREKFSGYRDDMAGIGSFSKVNRTLYVGRIDSMENNVEARVNKAFGEFGDIERVRIIKDKRVAFVTYRLESQAQFAKESMYGQSLDKNDQEEALNIRWANEDPDPKARKREQEVLEKNALETAALLLETLKRKNEQQNNEEETEIKRHKIIVEEPVENSELEATPGNNSTPKMIESGSIISDTSSLYLLRQLKERKKALAESKVEKPEVGVLLGGYSSSDEEDD</sequence>
<dbReference type="InterPro" id="IPR012677">
    <property type="entry name" value="Nucleotide-bd_a/b_plait_sf"/>
</dbReference>
<evidence type="ECO:0000256" key="8">
    <source>
        <dbReference type="ARBA" id="ARBA00022771"/>
    </source>
</evidence>
<accession>A0A9W6T823</accession>
<evidence type="ECO:0000256" key="17">
    <source>
        <dbReference type="SAM" id="Coils"/>
    </source>
</evidence>
<keyword evidence="5" id="KW-0507">mRNA processing</keyword>
<feature type="domain" description="C3H1-type" evidence="20">
    <location>
        <begin position="89"/>
        <end position="116"/>
    </location>
</feature>
<dbReference type="GO" id="GO:0006397">
    <property type="term" value="P:mRNA processing"/>
    <property type="evidence" value="ECO:0007669"/>
    <property type="project" value="UniProtKB-KW"/>
</dbReference>
<dbReference type="InterPro" id="IPR036855">
    <property type="entry name" value="Znf_CCCH_sf"/>
</dbReference>
<dbReference type="Pfam" id="PF00076">
    <property type="entry name" value="RRM_1"/>
    <property type="match status" value="1"/>
</dbReference>
<evidence type="ECO:0000256" key="1">
    <source>
        <dbReference type="ARBA" id="ARBA00004123"/>
    </source>
</evidence>
<dbReference type="EMBL" id="BSXN01003220">
    <property type="protein sequence ID" value="GME78767.1"/>
    <property type="molecule type" value="Genomic_DNA"/>
</dbReference>
<dbReference type="GO" id="GO:0000974">
    <property type="term" value="C:Prp19 complex"/>
    <property type="evidence" value="ECO:0007669"/>
    <property type="project" value="TreeGrafter"/>
</dbReference>
<feature type="coiled-coil region" evidence="17">
    <location>
        <begin position="249"/>
        <end position="276"/>
    </location>
</feature>
<evidence type="ECO:0000256" key="11">
    <source>
        <dbReference type="ARBA" id="ARBA00023187"/>
    </source>
</evidence>
<dbReference type="Gene3D" id="3.30.70.330">
    <property type="match status" value="1"/>
</dbReference>
<dbReference type="GO" id="GO:0071007">
    <property type="term" value="C:U2-type catalytic step 2 spliceosome"/>
    <property type="evidence" value="ECO:0007669"/>
    <property type="project" value="TreeGrafter"/>
</dbReference>
<organism evidence="21 22">
    <name type="scientific">Candida boidinii</name>
    <name type="common">Yeast</name>
    <dbReference type="NCBI Taxonomy" id="5477"/>
    <lineage>
        <taxon>Eukaryota</taxon>
        <taxon>Fungi</taxon>
        <taxon>Dikarya</taxon>
        <taxon>Ascomycota</taxon>
        <taxon>Saccharomycotina</taxon>
        <taxon>Pichiomycetes</taxon>
        <taxon>Pichiales</taxon>
        <taxon>Pichiaceae</taxon>
        <taxon>Ogataea</taxon>
        <taxon>Ogataea/Candida clade</taxon>
    </lineage>
</organism>
<keyword evidence="8 16" id="KW-0863">Zinc-finger</keyword>
<evidence type="ECO:0000256" key="14">
    <source>
        <dbReference type="ARBA" id="ARBA00025224"/>
    </source>
</evidence>
<dbReference type="InterPro" id="IPR039171">
    <property type="entry name" value="Cwc2/Slt11"/>
</dbReference>
<protein>
    <recommendedName>
        <fullName evidence="4">Pre-mRNA-splicing factor CWC2</fullName>
    </recommendedName>
</protein>
<feature type="region of interest" description="Disordered" evidence="18">
    <location>
        <begin position="1"/>
        <end position="37"/>
    </location>
</feature>
<evidence type="ECO:0000256" key="16">
    <source>
        <dbReference type="PROSITE-ProRule" id="PRU00723"/>
    </source>
</evidence>
<evidence type="ECO:0000256" key="6">
    <source>
        <dbReference type="ARBA" id="ARBA00022723"/>
    </source>
</evidence>
<keyword evidence="7" id="KW-0747">Spliceosome</keyword>
<feature type="zinc finger region" description="C3H1-type" evidence="16">
    <location>
        <begin position="89"/>
        <end position="116"/>
    </location>
</feature>
<evidence type="ECO:0000256" key="13">
    <source>
        <dbReference type="ARBA" id="ARBA00023306"/>
    </source>
</evidence>
<evidence type="ECO:0000256" key="5">
    <source>
        <dbReference type="ARBA" id="ARBA00022664"/>
    </source>
</evidence>
<dbReference type="AlphaFoldDB" id="A0A9W6T823"/>
<keyword evidence="13" id="KW-0131">Cell cycle</keyword>
<evidence type="ECO:0000256" key="18">
    <source>
        <dbReference type="SAM" id="MobiDB-lite"/>
    </source>
</evidence>
<comment type="similarity">
    <text evidence="2">Belongs to the RRM CWC2 family.</text>
</comment>
<dbReference type="PROSITE" id="PS50102">
    <property type="entry name" value="RRM"/>
    <property type="match status" value="1"/>
</dbReference>
<evidence type="ECO:0000256" key="2">
    <source>
        <dbReference type="ARBA" id="ARBA00008024"/>
    </source>
</evidence>
<comment type="subunit">
    <text evidence="3">Associated with the spliceosome.</text>
</comment>
<evidence type="ECO:0000256" key="3">
    <source>
        <dbReference type="ARBA" id="ARBA00011524"/>
    </source>
</evidence>
<evidence type="ECO:0000259" key="20">
    <source>
        <dbReference type="PROSITE" id="PS50103"/>
    </source>
</evidence>
<keyword evidence="10 15" id="KW-0694">RNA-binding</keyword>
<evidence type="ECO:0000313" key="21">
    <source>
        <dbReference type="EMBL" id="GME78767.1"/>
    </source>
</evidence>
<dbReference type="GO" id="GO:0008270">
    <property type="term" value="F:zinc ion binding"/>
    <property type="evidence" value="ECO:0007669"/>
    <property type="project" value="UniProtKB-KW"/>
</dbReference>
<name>A0A9W6T823_CANBO</name>
<keyword evidence="22" id="KW-1185">Reference proteome</keyword>
<evidence type="ECO:0000313" key="22">
    <source>
        <dbReference type="Proteomes" id="UP001165120"/>
    </source>
</evidence>
<dbReference type="SMART" id="SM00360">
    <property type="entry name" value="RRM"/>
    <property type="match status" value="1"/>
</dbReference>